<dbReference type="SMART" id="SM00387">
    <property type="entry name" value="HATPase_c"/>
    <property type="match status" value="1"/>
</dbReference>
<dbReference type="EC" id="2.7.13.3" evidence="2"/>
<evidence type="ECO:0000256" key="6">
    <source>
        <dbReference type="ARBA" id="ARBA00022840"/>
    </source>
</evidence>
<dbReference type="GO" id="GO:0000155">
    <property type="term" value="F:phosphorelay sensor kinase activity"/>
    <property type="evidence" value="ECO:0007669"/>
    <property type="project" value="InterPro"/>
</dbReference>
<keyword evidence="6" id="KW-0067">ATP-binding</keyword>
<dbReference type="EMBL" id="AMRV01000002">
    <property type="protein sequence ID" value="EMD84055.1"/>
    <property type="molecule type" value="Genomic_DNA"/>
</dbReference>
<evidence type="ECO:0000256" key="7">
    <source>
        <dbReference type="SAM" id="Phobius"/>
    </source>
</evidence>
<dbReference type="Gene3D" id="3.30.565.10">
    <property type="entry name" value="Histidine kinase-like ATPase, C-terminal domain"/>
    <property type="match status" value="1"/>
</dbReference>
<dbReference type="InterPro" id="IPR005467">
    <property type="entry name" value="His_kinase_dom"/>
</dbReference>
<evidence type="ECO:0000256" key="2">
    <source>
        <dbReference type="ARBA" id="ARBA00012438"/>
    </source>
</evidence>
<evidence type="ECO:0000256" key="1">
    <source>
        <dbReference type="ARBA" id="ARBA00000085"/>
    </source>
</evidence>
<reference evidence="9 10" key="1">
    <citation type="journal article" date="2013" name="Genome Announc.">
        <title>Draft Genome Sequence of Strain JLT2015T, Belonging to the Family Sphingomonadaceae of the Alphaproteobacteria.</title>
        <authorList>
            <person name="Tang K."/>
            <person name="Liu K."/>
            <person name="Li S."/>
            <person name="Jiao N."/>
        </authorList>
    </citation>
    <scope>NUCLEOTIDE SEQUENCE [LARGE SCALE GENOMIC DNA]</scope>
    <source>
        <strain evidence="9 10">JLT2015</strain>
    </source>
</reference>
<organism evidence="9 10">
    <name type="scientific">Pacificimonas flava</name>
    <dbReference type="NCBI Taxonomy" id="1234595"/>
    <lineage>
        <taxon>Bacteria</taxon>
        <taxon>Pseudomonadati</taxon>
        <taxon>Pseudomonadota</taxon>
        <taxon>Alphaproteobacteria</taxon>
        <taxon>Sphingomonadales</taxon>
        <taxon>Sphingosinicellaceae</taxon>
        <taxon>Pacificimonas</taxon>
    </lineage>
</organism>
<dbReference type="PANTHER" id="PTHR44936">
    <property type="entry name" value="SENSOR PROTEIN CREC"/>
    <property type="match status" value="1"/>
</dbReference>
<dbReference type="InterPro" id="IPR036097">
    <property type="entry name" value="HisK_dim/P_sf"/>
</dbReference>
<dbReference type="RefSeq" id="WP_008600583.1">
    <property type="nucleotide sequence ID" value="NZ_AMRV01000002.1"/>
</dbReference>
<evidence type="ECO:0000256" key="5">
    <source>
        <dbReference type="ARBA" id="ARBA00022777"/>
    </source>
</evidence>
<dbReference type="InterPro" id="IPR047770">
    <property type="entry name" value="RegB"/>
</dbReference>
<evidence type="ECO:0000256" key="4">
    <source>
        <dbReference type="ARBA" id="ARBA00022741"/>
    </source>
</evidence>
<evidence type="ECO:0000259" key="8">
    <source>
        <dbReference type="PROSITE" id="PS50109"/>
    </source>
</evidence>
<comment type="catalytic activity">
    <reaction evidence="1">
        <text>ATP + protein L-histidine = ADP + protein N-phospho-L-histidine.</text>
        <dbReference type="EC" id="2.7.13.3"/>
    </reaction>
</comment>
<dbReference type="SUPFAM" id="SSF55874">
    <property type="entry name" value="ATPase domain of HSP90 chaperone/DNA topoisomerase II/histidine kinase"/>
    <property type="match status" value="1"/>
</dbReference>
<keyword evidence="5 9" id="KW-0418">Kinase</keyword>
<dbReference type="Proteomes" id="UP000011717">
    <property type="component" value="Unassembled WGS sequence"/>
</dbReference>
<evidence type="ECO:0000256" key="3">
    <source>
        <dbReference type="ARBA" id="ARBA00022679"/>
    </source>
</evidence>
<gene>
    <name evidence="9" type="ORF">C725_1027</name>
</gene>
<name>M2SFB3_9SPHN</name>
<keyword evidence="3" id="KW-0808">Transferase</keyword>
<keyword evidence="10" id="KW-1185">Reference proteome</keyword>
<comment type="caution">
    <text evidence="9">The sequence shown here is derived from an EMBL/GenBank/DDBJ whole genome shotgun (WGS) entry which is preliminary data.</text>
</comment>
<keyword evidence="4" id="KW-0547">Nucleotide-binding</keyword>
<dbReference type="AlphaFoldDB" id="M2SFB3"/>
<dbReference type="Pfam" id="PF25323">
    <property type="entry name" value="6TM_PilS"/>
    <property type="match status" value="1"/>
</dbReference>
<feature type="transmembrane region" description="Helical" evidence="7">
    <location>
        <begin position="160"/>
        <end position="181"/>
    </location>
</feature>
<dbReference type="NCBIfam" id="NF033792">
    <property type="entry name" value="ActS_PrrB_HisK"/>
    <property type="match status" value="1"/>
</dbReference>
<feature type="transmembrane region" description="Helical" evidence="7">
    <location>
        <begin position="24"/>
        <end position="44"/>
    </location>
</feature>
<dbReference type="PATRIC" id="fig|1234595.3.peg.1028"/>
<dbReference type="PANTHER" id="PTHR44936:SF10">
    <property type="entry name" value="SENSOR PROTEIN RSTB"/>
    <property type="match status" value="1"/>
</dbReference>
<feature type="transmembrane region" description="Helical" evidence="7">
    <location>
        <begin position="50"/>
        <end position="71"/>
    </location>
</feature>
<proteinExistence type="predicted"/>
<accession>M2SFB3</accession>
<dbReference type="Gene3D" id="1.10.287.130">
    <property type="match status" value="1"/>
</dbReference>
<evidence type="ECO:0000313" key="10">
    <source>
        <dbReference type="Proteomes" id="UP000011717"/>
    </source>
</evidence>
<dbReference type="PRINTS" id="PR00344">
    <property type="entry name" value="BCTRLSENSOR"/>
</dbReference>
<dbReference type="Pfam" id="PF02518">
    <property type="entry name" value="HATPase_c"/>
    <property type="match status" value="1"/>
</dbReference>
<keyword evidence="7" id="KW-0812">Transmembrane</keyword>
<sequence length="428" mass="45612">MQSASPPLPAALGQPGVRVRTLVLIRWMAIAGQSLTFIIIGLGLGFPFPYFGIGCALLASVILNLGLLYLYPRAARLVGAEALLHLAFDLVQLGVLLSLTGGINNPFVVLMIVPVTVSATLLSKRATIALMAIAVAILIAEWLWAEPLPWKGTPPSMPVLYEVATFAALAFSICFIAAYVLQVSLEARRWQQALVTTQAVLERETKMSALGALAAAAAHELGGPLGTITLIAKDLKSELANDEDFGGDVELLAREAERCRAILRGIARRSEADAPFPAVRADTLLHEIAQSFEGARVPVHVAAPAERPPQVMRTPELKHGILNLADNAVRYASSEVVLAVTSDTDRLAIHIEDDGPGFPSDLLPHLGEPYLGPSRSRAGGTGLGVFIATTLLERTGARVRFRNGSQGARVEISWPQRDGPADKEEEGG</sequence>
<dbReference type="InterPro" id="IPR036890">
    <property type="entry name" value="HATPase_C_sf"/>
</dbReference>
<dbReference type="InterPro" id="IPR050980">
    <property type="entry name" value="2C_sensor_his_kinase"/>
</dbReference>
<dbReference type="PROSITE" id="PS50109">
    <property type="entry name" value="HIS_KIN"/>
    <property type="match status" value="1"/>
</dbReference>
<protein>
    <recommendedName>
        <fullName evidence="2">histidine kinase</fullName>
        <ecNumber evidence="2">2.7.13.3</ecNumber>
    </recommendedName>
</protein>
<keyword evidence="7" id="KW-0472">Membrane</keyword>
<feature type="domain" description="Histidine kinase" evidence="8">
    <location>
        <begin position="216"/>
        <end position="418"/>
    </location>
</feature>
<feature type="transmembrane region" description="Helical" evidence="7">
    <location>
        <begin position="128"/>
        <end position="145"/>
    </location>
</feature>
<evidence type="ECO:0000313" key="9">
    <source>
        <dbReference type="EMBL" id="EMD84055.1"/>
    </source>
</evidence>
<dbReference type="SUPFAM" id="SSF47384">
    <property type="entry name" value="Homodimeric domain of signal transducing histidine kinase"/>
    <property type="match status" value="1"/>
</dbReference>
<dbReference type="InterPro" id="IPR003594">
    <property type="entry name" value="HATPase_dom"/>
</dbReference>
<dbReference type="OrthoDB" id="9785252at2"/>
<dbReference type="InterPro" id="IPR004358">
    <property type="entry name" value="Sig_transdc_His_kin-like_C"/>
</dbReference>
<dbReference type="GO" id="GO:0005886">
    <property type="term" value="C:plasma membrane"/>
    <property type="evidence" value="ECO:0007669"/>
    <property type="project" value="TreeGrafter"/>
</dbReference>
<dbReference type="GO" id="GO:0005524">
    <property type="term" value="F:ATP binding"/>
    <property type="evidence" value="ECO:0007669"/>
    <property type="project" value="UniProtKB-KW"/>
</dbReference>
<keyword evidence="7" id="KW-1133">Transmembrane helix</keyword>